<sequence>MPTFYFWATLADLLCDMRHKLPGSFGLCGFYVNLSRF</sequence>
<protein>
    <submittedName>
        <fullName evidence="1">Uncharacterized protein</fullName>
    </submittedName>
</protein>
<gene>
    <name evidence="1" type="ORF">CAMRE0001_1124</name>
</gene>
<evidence type="ECO:0000313" key="1">
    <source>
        <dbReference type="EMBL" id="EEF14441.1"/>
    </source>
</evidence>
<keyword evidence="2" id="KW-1185">Reference proteome</keyword>
<organism evidence="1 2">
    <name type="scientific">Campylobacter rectus RM3267</name>
    <dbReference type="NCBI Taxonomy" id="553218"/>
    <lineage>
        <taxon>Bacteria</taxon>
        <taxon>Pseudomonadati</taxon>
        <taxon>Campylobacterota</taxon>
        <taxon>Epsilonproteobacteria</taxon>
        <taxon>Campylobacterales</taxon>
        <taxon>Campylobacteraceae</taxon>
        <taxon>Campylobacter</taxon>
    </lineage>
</organism>
<dbReference type="STRING" id="553218.CAMRE0001_1124"/>
<reference evidence="1 2" key="1">
    <citation type="submission" date="2008-08" db="EMBL/GenBank/DDBJ databases">
        <authorList>
            <person name="Madupu R."/>
            <person name="Durkin A.S."/>
            <person name="Torralba M."/>
            <person name="Methe B."/>
            <person name="Sutton G.G."/>
            <person name="Strausberg R.L."/>
            <person name="Nelson K.E."/>
        </authorList>
    </citation>
    <scope>NUCLEOTIDE SEQUENCE [LARGE SCALE GENOMIC DNA]</scope>
    <source>
        <strain evidence="1 2">RM3267</strain>
    </source>
</reference>
<proteinExistence type="predicted"/>
<dbReference type="EMBL" id="ACFU01000006">
    <property type="protein sequence ID" value="EEF14441.1"/>
    <property type="molecule type" value="Genomic_DNA"/>
</dbReference>
<dbReference type="Proteomes" id="UP000003082">
    <property type="component" value="Unassembled WGS sequence"/>
</dbReference>
<comment type="caution">
    <text evidence="1">The sequence shown here is derived from an EMBL/GenBank/DDBJ whole genome shotgun (WGS) entry which is preliminary data.</text>
</comment>
<dbReference type="AlphaFoldDB" id="B9D0C4"/>
<accession>B9D0C4</accession>
<name>B9D0C4_CAMRE</name>
<evidence type="ECO:0000313" key="2">
    <source>
        <dbReference type="Proteomes" id="UP000003082"/>
    </source>
</evidence>